<dbReference type="EMBL" id="LGSP01000021">
    <property type="protein sequence ID" value="KNE81994.1"/>
    <property type="molecule type" value="Genomic_DNA"/>
</dbReference>
<gene>
    <name evidence="1" type="ORF">ADZ36_13340</name>
</gene>
<sequence length="148" mass="14946">MPPPCDPAAAPLRPCGGPAATLRRRGGSSGLSGGTTVSDPNPSGHDRLGQSLAVGDITGDGRTDLAVGSTGKDVWIFTGGFTKSGGAASVDASHGTVFRQATEGVPGADESHDSFGGALAAGDVDGDDFPDLGDRCELRDHRLRLPHR</sequence>
<reference evidence="1" key="1">
    <citation type="submission" date="2015-07" db="EMBL/GenBank/DDBJ databases">
        <title>Draft genome sequence of Streptomyces fradiae, a resistant strain to nitron-oligomycin.</title>
        <authorList>
            <person name="Vatlin A.A."/>
            <person name="Bekker O.B."/>
            <person name="Danilenko V.N."/>
        </authorList>
    </citation>
    <scope>NUCLEOTIDE SEQUENCE</scope>
    <source>
        <strain evidence="1">Olg1-1</strain>
    </source>
</reference>
<keyword evidence="2" id="KW-1185">Reference proteome</keyword>
<evidence type="ECO:0000313" key="2">
    <source>
        <dbReference type="Proteomes" id="UP000037185"/>
    </source>
</evidence>
<accession>A0ACC4WBD6</accession>
<comment type="caution">
    <text evidence="1">The sequence shown here is derived from an EMBL/GenBank/DDBJ whole genome shotgun (WGS) entry which is preliminary data.</text>
</comment>
<organism evidence="1 2">
    <name type="scientific">Streptomyces fradiae</name>
    <name type="common">Streptomyces roseoflavus</name>
    <dbReference type="NCBI Taxonomy" id="1906"/>
    <lineage>
        <taxon>Bacteria</taxon>
        <taxon>Bacillati</taxon>
        <taxon>Actinomycetota</taxon>
        <taxon>Actinomycetes</taxon>
        <taxon>Kitasatosporales</taxon>
        <taxon>Streptomycetaceae</taxon>
        <taxon>Streptomyces</taxon>
    </lineage>
</organism>
<name>A0ACC4WBD6_STRFR</name>
<protein>
    <submittedName>
        <fullName evidence="1">Uncharacterized protein</fullName>
    </submittedName>
</protein>
<dbReference type="Proteomes" id="UP000037185">
    <property type="component" value="Unassembled WGS sequence"/>
</dbReference>
<proteinExistence type="predicted"/>
<evidence type="ECO:0000313" key="1">
    <source>
        <dbReference type="EMBL" id="KNE81994.1"/>
    </source>
</evidence>